<protein>
    <submittedName>
        <fullName evidence="1">Uncharacterized protein</fullName>
    </submittedName>
</protein>
<dbReference type="AlphaFoldDB" id="A0A0A8YTB2"/>
<name>A0A0A8YTB2_ARUDO</name>
<dbReference type="EMBL" id="GBRH01270075">
    <property type="protein sequence ID" value="JAD27820.1"/>
    <property type="molecule type" value="Transcribed_RNA"/>
</dbReference>
<proteinExistence type="predicted"/>
<accession>A0A0A8YTB2</accession>
<reference evidence="1" key="1">
    <citation type="submission" date="2014-09" db="EMBL/GenBank/DDBJ databases">
        <authorList>
            <person name="Magalhaes I.L.F."/>
            <person name="Oliveira U."/>
            <person name="Santos F.R."/>
            <person name="Vidigal T.H.D.A."/>
            <person name="Brescovit A.D."/>
            <person name="Santos A.J."/>
        </authorList>
    </citation>
    <scope>NUCLEOTIDE SEQUENCE</scope>
    <source>
        <tissue evidence="1">Shoot tissue taken approximately 20 cm above the soil surface</tissue>
    </source>
</reference>
<evidence type="ECO:0000313" key="1">
    <source>
        <dbReference type="EMBL" id="JAD27820.1"/>
    </source>
</evidence>
<organism evidence="1">
    <name type="scientific">Arundo donax</name>
    <name type="common">Giant reed</name>
    <name type="synonym">Donax arundinaceus</name>
    <dbReference type="NCBI Taxonomy" id="35708"/>
    <lineage>
        <taxon>Eukaryota</taxon>
        <taxon>Viridiplantae</taxon>
        <taxon>Streptophyta</taxon>
        <taxon>Embryophyta</taxon>
        <taxon>Tracheophyta</taxon>
        <taxon>Spermatophyta</taxon>
        <taxon>Magnoliopsida</taxon>
        <taxon>Liliopsida</taxon>
        <taxon>Poales</taxon>
        <taxon>Poaceae</taxon>
        <taxon>PACMAD clade</taxon>
        <taxon>Arundinoideae</taxon>
        <taxon>Arundineae</taxon>
        <taxon>Arundo</taxon>
    </lineage>
</organism>
<sequence>MPSLHYFSCRANTNHLCKITLFGKYNQLKKNEKVDKRQR</sequence>
<reference evidence="1" key="2">
    <citation type="journal article" date="2015" name="Data Brief">
        <title>Shoot transcriptome of the giant reed, Arundo donax.</title>
        <authorList>
            <person name="Barrero R.A."/>
            <person name="Guerrero F.D."/>
            <person name="Moolhuijzen P."/>
            <person name="Goolsby J.A."/>
            <person name="Tidwell J."/>
            <person name="Bellgard S.E."/>
            <person name="Bellgard M.I."/>
        </authorList>
    </citation>
    <scope>NUCLEOTIDE SEQUENCE</scope>
    <source>
        <tissue evidence="1">Shoot tissue taken approximately 20 cm above the soil surface</tissue>
    </source>
</reference>